<dbReference type="AlphaFoldDB" id="A0A1J5P592"/>
<proteinExistence type="predicted"/>
<comment type="caution">
    <text evidence="1">The sequence shown here is derived from an EMBL/GenBank/DDBJ whole genome shotgun (WGS) entry which is preliminary data.</text>
</comment>
<protein>
    <submittedName>
        <fullName evidence="1">Uncharacterized protein</fullName>
    </submittedName>
</protein>
<sequence length="129" mass="13950">MLNPLRGARQQAQQTGFGFVAQGQYARMIQPALQTLAKFIAQPGQQISHAGASFGCLGASATRALALGTAQQFVKFLCCQFAMDVELLEQLPGRVKAHGCRNPGQISILRWQHMGLLVVQILDAVLYPA</sequence>
<name>A0A1J5P592_9ZZZZ</name>
<evidence type="ECO:0000313" key="1">
    <source>
        <dbReference type="EMBL" id="OIQ66358.1"/>
    </source>
</evidence>
<organism evidence="1">
    <name type="scientific">mine drainage metagenome</name>
    <dbReference type="NCBI Taxonomy" id="410659"/>
    <lineage>
        <taxon>unclassified sequences</taxon>
        <taxon>metagenomes</taxon>
        <taxon>ecological metagenomes</taxon>
    </lineage>
</organism>
<accession>A0A1J5P592</accession>
<reference evidence="1" key="1">
    <citation type="submission" date="2016-10" db="EMBL/GenBank/DDBJ databases">
        <title>Sequence of Gallionella enrichment culture.</title>
        <authorList>
            <person name="Poehlein A."/>
            <person name="Muehling M."/>
            <person name="Daniel R."/>
        </authorList>
    </citation>
    <scope>NUCLEOTIDE SEQUENCE</scope>
</reference>
<dbReference type="EMBL" id="MLJW01006663">
    <property type="protein sequence ID" value="OIQ66358.1"/>
    <property type="molecule type" value="Genomic_DNA"/>
</dbReference>
<gene>
    <name evidence="1" type="ORF">GALL_520750</name>
</gene>